<dbReference type="InterPro" id="IPR000618">
    <property type="entry name" value="Insect_cuticle"/>
</dbReference>
<sequence length="135" mass="14919">MLLLNLVTLMSVLIISAPLPLENSKSAKSKILEYTFDSDGSGNYEYGYETDDNIVRVEKGEIVKDGEHNASLVVRGSYSYVGKDGEKIEVVYVADDKGFHPVIVYTFNATANDNKPDKKSHKVTDEKSSSKAKTH</sequence>
<keyword evidence="4" id="KW-0732">Signal</keyword>
<comment type="caution">
    <text evidence="5">The sequence shown here is derived from an EMBL/GenBank/DDBJ whole genome shotgun (WGS) entry which is preliminary data.</text>
</comment>
<dbReference type="Proteomes" id="UP000801492">
    <property type="component" value="Unassembled WGS sequence"/>
</dbReference>
<dbReference type="OrthoDB" id="6732329at2759"/>
<feature type="compositionally biased region" description="Basic and acidic residues" evidence="3">
    <location>
        <begin position="114"/>
        <end position="129"/>
    </location>
</feature>
<feature type="signal peptide" evidence="4">
    <location>
        <begin position="1"/>
        <end position="18"/>
    </location>
</feature>
<dbReference type="PROSITE" id="PS00233">
    <property type="entry name" value="CHIT_BIND_RR_1"/>
    <property type="match status" value="1"/>
</dbReference>
<evidence type="ECO:0000313" key="5">
    <source>
        <dbReference type="EMBL" id="KAF2887311.1"/>
    </source>
</evidence>
<evidence type="ECO:0000256" key="2">
    <source>
        <dbReference type="PROSITE-ProRule" id="PRU00497"/>
    </source>
</evidence>
<keyword evidence="6" id="KW-1185">Reference proteome</keyword>
<dbReference type="PRINTS" id="PR00947">
    <property type="entry name" value="CUTICLE"/>
</dbReference>
<dbReference type="Pfam" id="PF00379">
    <property type="entry name" value="Chitin_bind_4"/>
    <property type="match status" value="1"/>
</dbReference>
<dbReference type="GO" id="GO:0062129">
    <property type="term" value="C:chitin-based extracellular matrix"/>
    <property type="evidence" value="ECO:0007669"/>
    <property type="project" value="TreeGrafter"/>
</dbReference>
<dbReference type="PANTHER" id="PTHR10380">
    <property type="entry name" value="CUTICLE PROTEIN"/>
    <property type="match status" value="1"/>
</dbReference>
<dbReference type="InterPro" id="IPR050468">
    <property type="entry name" value="Cuticle_Struct_Prot"/>
</dbReference>
<dbReference type="PROSITE" id="PS51155">
    <property type="entry name" value="CHIT_BIND_RR_2"/>
    <property type="match status" value="1"/>
</dbReference>
<proteinExistence type="predicted"/>
<feature type="chain" id="PRO_5035453974" evidence="4">
    <location>
        <begin position="19"/>
        <end position="135"/>
    </location>
</feature>
<evidence type="ECO:0000313" key="6">
    <source>
        <dbReference type="Proteomes" id="UP000801492"/>
    </source>
</evidence>
<gene>
    <name evidence="5" type="ORF">ILUMI_18862</name>
</gene>
<accession>A0A8K0G649</accession>
<dbReference type="GO" id="GO:0008010">
    <property type="term" value="F:structural constituent of chitin-based larval cuticle"/>
    <property type="evidence" value="ECO:0007669"/>
    <property type="project" value="TreeGrafter"/>
</dbReference>
<dbReference type="AlphaFoldDB" id="A0A8K0G649"/>
<keyword evidence="1 2" id="KW-0193">Cuticle</keyword>
<evidence type="ECO:0000256" key="3">
    <source>
        <dbReference type="SAM" id="MobiDB-lite"/>
    </source>
</evidence>
<feature type="region of interest" description="Disordered" evidence="3">
    <location>
        <begin position="111"/>
        <end position="135"/>
    </location>
</feature>
<reference evidence="5" key="1">
    <citation type="submission" date="2019-08" db="EMBL/GenBank/DDBJ databases">
        <title>The genome of the North American firefly Photinus pyralis.</title>
        <authorList>
            <consortium name="Photinus pyralis genome working group"/>
            <person name="Fallon T.R."/>
            <person name="Sander Lower S.E."/>
            <person name="Weng J.-K."/>
        </authorList>
    </citation>
    <scope>NUCLEOTIDE SEQUENCE</scope>
    <source>
        <strain evidence="5">TRF0915ILg1</strain>
        <tissue evidence="5">Whole body</tissue>
    </source>
</reference>
<dbReference type="EMBL" id="VTPC01084136">
    <property type="protein sequence ID" value="KAF2887311.1"/>
    <property type="molecule type" value="Genomic_DNA"/>
</dbReference>
<evidence type="ECO:0000256" key="1">
    <source>
        <dbReference type="ARBA" id="ARBA00022460"/>
    </source>
</evidence>
<dbReference type="PANTHER" id="PTHR10380:SF218">
    <property type="entry name" value="ADULT CUTICLE PROTEIN 65AA-RELATED"/>
    <property type="match status" value="1"/>
</dbReference>
<name>A0A8K0G649_IGNLU</name>
<evidence type="ECO:0000256" key="4">
    <source>
        <dbReference type="SAM" id="SignalP"/>
    </source>
</evidence>
<protein>
    <submittedName>
        <fullName evidence="5">Uncharacterized protein</fullName>
    </submittedName>
</protein>
<organism evidence="5 6">
    <name type="scientific">Ignelater luminosus</name>
    <name type="common">Cucubano</name>
    <name type="synonym">Pyrophorus luminosus</name>
    <dbReference type="NCBI Taxonomy" id="2038154"/>
    <lineage>
        <taxon>Eukaryota</taxon>
        <taxon>Metazoa</taxon>
        <taxon>Ecdysozoa</taxon>
        <taxon>Arthropoda</taxon>
        <taxon>Hexapoda</taxon>
        <taxon>Insecta</taxon>
        <taxon>Pterygota</taxon>
        <taxon>Neoptera</taxon>
        <taxon>Endopterygota</taxon>
        <taxon>Coleoptera</taxon>
        <taxon>Polyphaga</taxon>
        <taxon>Elateriformia</taxon>
        <taxon>Elateroidea</taxon>
        <taxon>Elateridae</taxon>
        <taxon>Agrypninae</taxon>
        <taxon>Pyrophorini</taxon>
        <taxon>Ignelater</taxon>
    </lineage>
</organism>
<dbReference type="InterPro" id="IPR031311">
    <property type="entry name" value="CHIT_BIND_RR_consensus"/>
</dbReference>